<reference evidence="2" key="1">
    <citation type="journal article" date="2020" name="Mol. Plant Microbe Interact.">
        <title>Genome Sequence of the Biocontrol Agent Coniothyrium minitans strain Conio (IMI 134523).</title>
        <authorList>
            <person name="Patel D."/>
            <person name="Shittu T.A."/>
            <person name="Baroncelli R."/>
            <person name="Muthumeenakshi S."/>
            <person name="Osborne T.H."/>
            <person name="Janganan T.K."/>
            <person name="Sreenivasaprasad S."/>
        </authorList>
    </citation>
    <scope>NUCLEOTIDE SEQUENCE</scope>
    <source>
        <strain evidence="2">Conio</strain>
    </source>
</reference>
<feature type="compositionally biased region" description="Basic and acidic residues" evidence="1">
    <location>
        <begin position="219"/>
        <end position="236"/>
    </location>
</feature>
<accession>A0A9P6G8V7</accession>
<dbReference type="EMBL" id="WJXW01000015">
    <property type="protein sequence ID" value="KAF9729844.1"/>
    <property type="molecule type" value="Genomic_DNA"/>
</dbReference>
<dbReference type="AlphaFoldDB" id="A0A9P6G8V7"/>
<evidence type="ECO:0000256" key="1">
    <source>
        <dbReference type="SAM" id="MobiDB-lite"/>
    </source>
</evidence>
<evidence type="ECO:0000313" key="2">
    <source>
        <dbReference type="EMBL" id="KAF9729844.1"/>
    </source>
</evidence>
<comment type="caution">
    <text evidence="2">The sequence shown here is derived from an EMBL/GenBank/DDBJ whole genome shotgun (WGS) entry which is preliminary data.</text>
</comment>
<evidence type="ECO:0000313" key="3">
    <source>
        <dbReference type="Proteomes" id="UP000756921"/>
    </source>
</evidence>
<proteinExistence type="predicted"/>
<keyword evidence="3" id="KW-1185">Reference proteome</keyword>
<dbReference type="OrthoDB" id="5150743at2759"/>
<organism evidence="2 3">
    <name type="scientific">Paraphaeosphaeria minitans</name>
    <dbReference type="NCBI Taxonomy" id="565426"/>
    <lineage>
        <taxon>Eukaryota</taxon>
        <taxon>Fungi</taxon>
        <taxon>Dikarya</taxon>
        <taxon>Ascomycota</taxon>
        <taxon>Pezizomycotina</taxon>
        <taxon>Dothideomycetes</taxon>
        <taxon>Pleosporomycetidae</taxon>
        <taxon>Pleosporales</taxon>
        <taxon>Massarineae</taxon>
        <taxon>Didymosphaeriaceae</taxon>
        <taxon>Paraphaeosphaeria</taxon>
    </lineage>
</organism>
<feature type="region of interest" description="Disordered" evidence="1">
    <location>
        <begin position="204"/>
        <end position="245"/>
    </location>
</feature>
<sequence>MQSACVLLRTSMRDSFTYLNGYRDVTTSELDALIVLGQETIQSLQKELDTRQAPAEHKKSTSFTECTEKLRNSMENIKILGRLDAMGTKLAASAATVLKTKTNKREGRIYQTFLRDIHRQCGPEQVVLCAAALGKQRVVCLNDKERTWLVEYVKSRAVIFASPVLDAVAQECQIPERDVVTGEILAEIFNELFLHIIGDDRLEEHNSHPCQEDGQTDVPSKEDDNASKKQKVKDMGDGGVTPRESEAEVQQHADVIPSERRIEYRYSEAPIALIPYLGEILTPAMQTSNQWKWERQLEGSTTDCLNLLSPKNRNQDISITIVVGFKAGMQLVDRFQLLPR</sequence>
<dbReference type="Proteomes" id="UP000756921">
    <property type="component" value="Unassembled WGS sequence"/>
</dbReference>
<protein>
    <submittedName>
        <fullName evidence="2">Uncharacterized protein</fullName>
    </submittedName>
</protein>
<gene>
    <name evidence="2" type="ORF">PMIN01_11777</name>
</gene>
<name>A0A9P6G8V7_9PLEO</name>